<evidence type="ECO:0000313" key="5">
    <source>
        <dbReference type="Proteomes" id="UP000295388"/>
    </source>
</evidence>
<dbReference type="Proteomes" id="UP000295388">
    <property type="component" value="Unassembled WGS sequence"/>
</dbReference>
<dbReference type="EMBL" id="SNWQ01000028">
    <property type="protein sequence ID" value="TDO34247.1"/>
    <property type="molecule type" value="Genomic_DNA"/>
</dbReference>
<evidence type="ECO:0000256" key="2">
    <source>
        <dbReference type="SAM" id="MobiDB-lite"/>
    </source>
</evidence>
<gene>
    <name evidence="4" type="ORF">EV643_12832</name>
</gene>
<dbReference type="AlphaFoldDB" id="A0A4R6JFJ7"/>
<feature type="compositionally biased region" description="Polar residues" evidence="2">
    <location>
        <begin position="119"/>
        <end position="132"/>
    </location>
</feature>
<dbReference type="Pfam" id="PF07282">
    <property type="entry name" value="Cas12f1-like_TNB"/>
    <property type="match status" value="1"/>
</dbReference>
<feature type="region of interest" description="Disordered" evidence="2">
    <location>
        <begin position="70"/>
        <end position="150"/>
    </location>
</feature>
<feature type="compositionally biased region" description="Basic and acidic residues" evidence="2">
    <location>
        <begin position="73"/>
        <end position="87"/>
    </location>
</feature>
<reference evidence="4 5" key="1">
    <citation type="submission" date="2019-03" db="EMBL/GenBank/DDBJ databases">
        <title>Genomic Encyclopedia of Type Strains, Phase III (KMG-III): the genomes of soil and plant-associated and newly described type strains.</title>
        <authorList>
            <person name="Whitman W."/>
        </authorList>
    </citation>
    <scope>NUCLEOTIDE SEQUENCE [LARGE SCALE GENOMIC DNA]</scope>
    <source>
        <strain evidence="4 5">VKM Ac-2527</strain>
    </source>
</reference>
<feature type="region of interest" description="Disordered" evidence="2">
    <location>
        <begin position="209"/>
        <end position="241"/>
    </location>
</feature>
<keyword evidence="1 4" id="KW-0238">DNA-binding</keyword>
<comment type="caution">
    <text evidence="4">The sequence shown here is derived from an EMBL/GenBank/DDBJ whole genome shotgun (WGS) entry which is preliminary data.</text>
</comment>
<evidence type="ECO:0000256" key="1">
    <source>
        <dbReference type="ARBA" id="ARBA00023125"/>
    </source>
</evidence>
<evidence type="ECO:0000313" key="4">
    <source>
        <dbReference type="EMBL" id="TDO34247.1"/>
    </source>
</evidence>
<feature type="domain" description="Cas12f1-like TNB" evidence="3">
    <location>
        <begin position="23"/>
        <end position="65"/>
    </location>
</feature>
<keyword evidence="5" id="KW-1185">Reference proteome</keyword>
<organism evidence="4 5">
    <name type="scientific">Kribbella caucasensis</name>
    <dbReference type="NCBI Taxonomy" id="2512215"/>
    <lineage>
        <taxon>Bacteria</taxon>
        <taxon>Bacillati</taxon>
        <taxon>Actinomycetota</taxon>
        <taxon>Actinomycetes</taxon>
        <taxon>Propionibacteriales</taxon>
        <taxon>Kribbellaceae</taxon>
        <taxon>Kribbella</taxon>
    </lineage>
</organism>
<name>A0A4R6JFJ7_9ACTN</name>
<dbReference type="InterPro" id="IPR010095">
    <property type="entry name" value="Cas12f1-like_TNB"/>
</dbReference>
<proteinExistence type="predicted"/>
<accession>A0A4R6JFJ7</accession>
<dbReference type="GO" id="GO:0003677">
    <property type="term" value="F:DNA binding"/>
    <property type="evidence" value="ECO:0007669"/>
    <property type="project" value="UniProtKB-KW"/>
</dbReference>
<evidence type="ECO:0000259" key="3">
    <source>
        <dbReference type="Pfam" id="PF07282"/>
    </source>
</evidence>
<sequence length="241" mass="26381">MSRFRMYPTSAQQAALLEHCGQRVNPAYTSQTCGVCGHCAPENRESQAVFRCAACGYYVNAAVNIAAGRAVSARRETPVRVSPKREPQLLPPRSGWNPRPSGRGGRQSVLDCPLPPTPFTNSHPVHPTTSLRTPHHPHPARPAPPPNRVAPARAGFPLVHPGVTRDNLVYPRLRRWAWARRLGAHRPRARSPRRRGAVPLVWDTDAAGSARCGRSRAPPGAVRRTACRRGRRTTRSPAPSG</sequence>
<protein>
    <submittedName>
        <fullName evidence="4">Putative transposase-like DNA-binding protein</fullName>
    </submittedName>
</protein>
<feature type="compositionally biased region" description="Basic residues" evidence="2">
    <location>
        <begin position="225"/>
        <end position="234"/>
    </location>
</feature>